<dbReference type="Proteomes" id="UP000010729">
    <property type="component" value="Unassembled WGS sequence"/>
</dbReference>
<comment type="caution">
    <text evidence="3">The sequence shown here is derived from an EMBL/GenBank/DDBJ whole genome shotgun (WGS) entry which is preliminary data.</text>
</comment>
<protein>
    <submittedName>
        <fullName evidence="3">Putative lipoprotein</fullName>
    </submittedName>
</protein>
<evidence type="ECO:0000313" key="4">
    <source>
        <dbReference type="Proteomes" id="UP000010729"/>
    </source>
</evidence>
<evidence type="ECO:0000256" key="1">
    <source>
        <dbReference type="SAM" id="MobiDB-lite"/>
    </source>
</evidence>
<evidence type="ECO:0000313" key="3">
    <source>
        <dbReference type="EMBL" id="EMY34289.1"/>
    </source>
</evidence>
<accession>N1V2T9</accession>
<sequence>PGASPGATGGESPAAGGERNASAAVETALAAVDGSMAFELSFNRSRGEWEVELVSADTEHEVRVSADGSEVLEEHTSGAVDAEDRTELQGARVPLAEAITTAQEEADGEVQEASLEDENGKAVWEIEIRPEGGQETEVLIDAATGEPVR</sequence>
<feature type="non-terminal residue" evidence="3">
    <location>
        <position position="1"/>
    </location>
</feature>
<feature type="region of interest" description="Disordered" evidence="1">
    <location>
        <begin position="1"/>
        <end position="21"/>
    </location>
</feature>
<dbReference type="Gene3D" id="3.10.450.40">
    <property type="match status" value="2"/>
</dbReference>
<dbReference type="Pfam" id="PF03413">
    <property type="entry name" value="PepSY"/>
    <property type="match status" value="1"/>
</dbReference>
<dbReference type="RefSeq" id="WP_005268900.1">
    <property type="nucleotide sequence ID" value="NZ_ANPE02000122.1"/>
</dbReference>
<dbReference type="AlphaFoldDB" id="N1V2T9"/>
<reference evidence="3 4" key="1">
    <citation type="journal article" date="2013" name="Genome Announc.">
        <title>Draft Genome Sequence of Arthrobacter crystallopoietes Strain BAB-32, Revealing Genes for Bioremediation.</title>
        <authorList>
            <person name="Joshi M.N."/>
            <person name="Pandit A.S."/>
            <person name="Sharma A."/>
            <person name="Pandya R.V."/>
            <person name="Desai S.M."/>
            <person name="Saxena A.K."/>
            <person name="Bagatharia S.B."/>
        </authorList>
    </citation>
    <scope>NUCLEOTIDE SEQUENCE [LARGE SCALE GENOMIC DNA]</scope>
    <source>
        <strain evidence="3 4">BAB-32</strain>
    </source>
</reference>
<gene>
    <name evidence="3" type="ORF">D477_010316</name>
</gene>
<dbReference type="OrthoDB" id="4964923at2"/>
<organism evidence="3 4">
    <name type="scientific">Arthrobacter crystallopoietes BAB-32</name>
    <dbReference type="NCBI Taxonomy" id="1246476"/>
    <lineage>
        <taxon>Bacteria</taxon>
        <taxon>Bacillati</taxon>
        <taxon>Actinomycetota</taxon>
        <taxon>Actinomycetes</taxon>
        <taxon>Micrococcales</taxon>
        <taxon>Micrococcaceae</taxon>
        <taxon>Crystallibacter</taxon>
    </lineage>
</organism>
<keyword evidence="4" id="KW-1185">Reference proteome</keyword>
<dbReference type="EMBL" id="ANPE02000122">
    <property type="protein sequence ID" value="EMY34289.1"/>
    <property type="molecule type" value="Genomic_DNA"/>
</dbReference>
<dbReference type="InterPro" id="IPR025711">
    <property type="entry name" value="PepSY"/>
</dbReference>
<proteinExistence type="predicted"/>
<evidence type="ECO:0000259" key="2">
    <source>
        <dbReference type="Pfam" id="PF03413"/>
    </source>
</evidence>
<feature type="domain" description="PepSY" evidence="2">
    <location>
        <begin position="93"/>
        <end position="146"/>
    </location>
</feature>
<keyword evidence="3" id="KW-0449">Lipoprotein</keyword>
<name>N1V2T9_9MICC</name>